<comment type="subcellular location">
    <subcellularLocation>
        <location evidence="2">Cytoplasm</location>
    </subcellularLocation>
    <subcellularLocation>
        <location evidence="1">Nucleus</location>
    </subcellularLocation>
</comment>
<evidence type="ECO:0000256" key="1">
    <source>
        <dbReference type="ARBA" id="ARBA00004123"/>
    </source>
</evidence>
<protein>
    <submittedName>
        <fullName evidence="7">O(6)-methylguanine-induced apoptosis 2-like protein</fullName>
    </submittedName>
</protein>
<sequence length="287" mass="32149">MGKLYKGLNEFHGCASSIPTKYQTIIISNEEKKGFSSQSKRFQDHLAGRVPRSFQRLSPGPDAYNLQTSLLHKHDFNRGESRMFRLPVAVQKETPKNENPAPNQYDVSYSAVNRNSTISAQSAFRSKTRRSPSVSDNFKGPSPCHYNVSDVVLHKTSQVPISCFKSTTARIQPPVRNNIPGPGTYNPYQPPEPVKRIVLPRRHYLGLSAPPLIPTKDPPFPGPGHYDIINYNRPVKHLVSSAAFLSGTSRWMQDIKGQDIPGPGFYEPMVLSKTSFLYNPAKMWIPA</sequence>
<dbReference type="GO" id="GO:0003682">
    <property type="term" value="F:chromatin binding"/>
    <property type="evidence" value="ECO:0007669"/>
    <property type="project" value="TreeGrafter"/>
</dbReference>
<organism evidence="7 8">
    <name type="scientific">Labeo rohita</name>
    <name type="common">Indian major carp</name>
    <name type="synonym">Cyprinus rohita</name>
    <dbReference type="NCBI Taxonomy" id="84645"/>
    <lineage>
        <taxon>Eukaryota</taxon>
        <taxon>Metazoa</taxon>
        <taxon>Chordata</taxon>
        <taxon>Craniata</taxon>
        <taxon>Vertebrata</taxon>
        <taxon>Euteleostomi</taxon>
        <taxon>Actinopterygii</taxon>
        <taxon>Neopterygii</taxon>
        <taxon>Teleostei</taxon>
        <taxon>Ostariophysi</taxon>
        <taxon>Cypriniformes</taxon>
        <taxon>Cyprinidae</taxon>
        <taxon>Labeoninae</taxon>
        <taxon>Labeonini</taxon>
        <taxon>Labeo</taxon>
    </lineage>
</organism>
<dbReference type="EMBL" id="QBIY01013263">
    <property type="protein sequence ID" value="RXN09542.1"/>
    <property type="molecule type" value="Genomic_DNA"/>
</dbReference>
<dbReference type="GO" id="GO:0044727">
    <property type="term" value="P:epigenetic programing of male pronucleus"/>
    <property type="evidence" value="ECO:0007669"/>
    <property type="project" value="TreeGrafter"/>
</dbReference>
<keyword evidence="8" id="KW-1185">Reference proteome</keyword>
<accession>A0A498MDC6</accession>
<dbReference type="PANTHER" id="PTHR35678:SF1">
    <property type="entry name" value="PROTEIN STPG4"/>
    <property type="match status" value="1"/>
</dbReference>
<dbReference type="EMBL" id="QBIY01012684">
    <property type="protein sequence ID" value="RXN19159.1"/>
    <property type="molecule type" value="Genomic_DNA"/>
</dbReference>
<feature type="compositionally biased region" description="Polar residues" evidence="5">
    <location>
        <begin position="121"/>
        <end position="136"/>
    </location>
</feature>
<reference evidence="7 8" key="1">
    <citation type="submission" date="2018-03" db="EMBL/GenBank/DDBJ databases">
        <title>Draft genome sequence of Rohu Carp (Labeo rohita).</title>
        <authorList>
            <person name="Das P."/>
            <person name="Kushwaha B."/>
            <person name="Joshi C.G."/>
            <person name="Kumar D."/>
            <person name="Nagpure N.S."/>
            <person name="Sahoo L."/>
            <person name="Das S.P."/>
            <person name="Bit A."/>
            <person name="Patnaik S."/>
            <person name="Meher P.K."/>
            <person name="Jayasankar P."/>
            <person name="Koringa P.G."/>
            <person name="Patel N.V."/>
            <person name="Hinsu A.T."/>
            <person name="Kumar R."/>
            <person name="Pandey M."/>
            <person name="Agarwal S."/>
            <person name="Srivastava S."/>
            <person name="Singh M."/>
            <person name="Iquebal M.A."/>
            <person name="Jaiswal S."/>
            <person name="Angadi U.B."/>
            <person name="Kumar N."/>
            <person name="Raza M."/>
            <person name="Shah T.M."/>
            <person name="Rai A."/>
            <person name="Jena J.K."/>
        </authorList>
    </citation>
    <scope>NUCLEOTIDE SEQUENCE [LARGE SCALE GENOMIC DNA]</scope>
    <source>
        <strain evidence="7">DASCIFA01</strain>
        <tissue evidence="7">Testis</tissue>
    </source>
</reference>
<dbReference type="GO" id="GO:0042393">
    <property type="term" value="F:histone binding"/>
    <property type="evidence" value="ECO:0007669"/>
    <property type="project" value="TreeGrafter"/>
</dbReference>
<gene>
    <name evidence="7" type="ORF">ROHU_007363</name>
    <name evidence="6" type="ORF">ROHU_031411</name>
</gene>
<evidence type="ECO:0000313" key="7">
    <source>
        <dbReference type="EMBL" id="RXN19159.1"/>
    </source>
</evidence>
<proteinExistence type="predicted"/>
<keyword evidence="3" id="KW-0963">Cytoplasm</keyword>
<dbReference type="InterPro" id="IPR010736">
    <property type="entry name" value="SHIPPO-rpt"/>
</dbReference>
<evidence type="ECO:0000256" key="3">
    <source>
        <dbReference type="ARBA" id="ARBA00022490"/>
    </source>
</evidence>
<keyword evidence="4" id="KW-0539">Nucleus</keyword>
<dbReference type="Pfam" id="PF07004">
    <property type="entry name" value="SHIPPO-rpt"/>
    <property type="match status" value="4"/>
</dbReference>
<dbReference type="GO" id="GO:0001940">
    <property type="term" value="C:male pronucleus"/>
    <property type="evidence" value="ECO:0007669"/>
    <property type="project" value="TreeGrafter"/>
</dbReference>
<dbReference type="GO" id="GO:0001939">
    <property type="term" value="C:female pronucleus"/>
    <property type="evidence" value="ECO:0007669"/>
    <property type="project" value="TreeGrafter"/>
</dbReference>
<comment type="caution">
    <text evidence="7">The sequence shown here is derived from an EMBL/GenBank/DDBJ whole genome shotgun (WGS) entry which is preliminary data.</text>
</comment>
<evidence type="ECO:0000256" key="4">
    <source>
        <dbReference type="ARBA" id="ARBA00023242"/>
    </source>
</evidence>
<dbReference type="Proteomes" id="UP000290572">
    <property type="component" value="Unassembled WGS sequence"/>
</dbReference>
<dbReference type="AlphaFoldDB" id="A0A498MDC6"/>
<name>A0A498MDC6_LABRO</name>
<dbReference type="GO" id="GO:0042585">
    <property type="term" value="C:germinal vesicle"/>
    <property type="evidence" value="ECO:0007669"/>
    <property type="project" value="TreeGrafter"/>
</dbReference>
<dbReference type="PANTHER" id="PTHR35678">
    <property type="entry name" value="PROTEIN STPG4"/>
    <property type="match status" value="1"/>
</dbReference>
<evidence type="ECO:0000256" key="2">
    <source>
        <dbReference type="ARBA" id="ARBA00004496"/>
    </source>
</evidence>
<evidence type="ECO:0000313" key="8">
    <source>
        <dbReference type="Proteomes" id="UP000290572"/>
    </source>
</evidence>
<evidence type="ECO:0000256" key="5">
    <source>
        <dbReference type="SAM" id="MobiDB-lite"/>
    </source>
</evidence>
<feature type="region of interest" description="Disordered" evidence="5">
    <location>
        <begin position="121"/>
        <end position="140"/>
    </location>
</feature>
<dbReference type="GO" id="GO:0005737">
    <property type="term" value="C:cytoplasm"/>
    <property type="evidence" value="ECO:0007669"/>
    <property type="project" value="UniProtKB-SubCell"/>
</dbReference>
<evidence type="ECO:0000313" key="6">
    <source>
        <dbReference type="EMBL" id="RXN09542.1"/>
    </source>
</evidence>